<reference key="2">
    <citation type="submission" date="2011-10" db="EMBL/GenBank/DDBJ databases">
        <title>The genome and transcriptome sequence of Clonorchis sinensis provide insights into the carcinogenic liver fluke.</title>
        <authorList>
            <person name="Wang X."/>
            <person name="Huang Y."/>
            <person name="Chen W."/>
            <person name="Liu H."/>
            <person name="Guo L."/>
            <person name="Chen Y."/>
            <person name="Luo F."/>
            <person name="Zhou W."/>
            <person name="Sun J."/>
            <person name="Mao Q."/>
            <person name="Liang P."/>
            <person name="Zhou C."/>
            <person name="Tian Y."/>
            <person name="Men J."/>
            <person name="Lv X."/>
            <person name="Huang L."/>
            <person name="Zhou J."/>
            <person name="Hu Y."/>
            <person name="Li R."/>
            <person name="Zhang F."/>
            <person name="Lei H."/>
            <person name="Li X."/>
            <person name="Hu X."/>
            <person name="Liang C."/>
            <person name="Xu J."/>
            <person name="Wu Z."/>
            <person name="Yu X."/>
        </authorList>
    </citation>
    <scope>NUCLEOTIDE SEQUENCE</scope>
    <source>
        <strain>Henan</strain>
    </source>
</reference>
<gene>
    <name evidence="2" type="ORF">CLF_102949</name>
</gene>
<dbReference type="AlphaFoldDB" id="G7Y8U8"/>
<feature type="region of interest" description="Disordered" evidence="1">
    <location>
        <begin position="1"/>
        <end position="38"/>
    </location>
</feature>
<evidence type="ECO:0000313" key="2">
    <source>
        <dbReference type="EMBL" id="GAA49383.1"/>
    </source>
</evidence>
<feature type="compositionally biased region" description="Polar residues" evidence="1">
    <location>
        <begin position="8"/>
        <end position="19"/>
    </location>
</feature>
<proteinExistence type="predicted"/>
<reference evidence="2" key="1">
    <citation type="journal article" date="2011" name="Genome Biol.">
        <title>The draft genome of the carcinogenic human liver fluke Clonorchis sinensis.</title>
        <authorList>
            <person name="Wang X."/>
            <person name="Chen W."/>
            <person name="Huang Y."/>
            <person name="Sun J."/>
            <person name="Men J."/>
            <person name="Liu H."/>
            <person name="Luo F."/>
            <person name="Guo L."/>
            <person name="Lv X."/>
            <person name="Deng C."/>
            <person name="Zhou C."/>
            <person name="Fan Y."/>
            <person name="Li X."/>
            <person name="Huang L."/>
            <person name="Hu Y."/>
            <person name="Liang C."/>
            <person name="Hu X."/>
            <person name="Xu J."/>
            <person name="Yu X."/>
        </authorList>
    </citation>
    <scope>NUCLEOTIDE SEQUENCE [LARGE SCALE GENOMIC DNA]</scope>
    <source>
        <strain evidence="2">Henan</strain>
    </source>
</reference>
<keyword evidence="2" id="KW-0675">Receptor</keyword>
<name>G7Y8U8_CLOSI</name>
<evidence type="ECO:0000313" key="3">
    <source>
        <dbReference type="Proteomes" id="UP000008909"/>
    </source>
</evidence>
<sequence length="534" mass="58746">MPEYASASLFSGNGSVQPSPGQPPLAGPASAKPLGPDCDKTKGSGETYCVPHQNGIHGHGSLWGPSQSQFPPRLDLLTTGTNITFSTVPGTNSDCHTGSLGSSGMYYLTNTTDSAQFDLNQIPVHDPSLHPSAMFLPFPSSTHFVPMHGLTLFPEQRVDVPGGVLKFPQNLFDTQRATADSEFSRFAASLNHSASGTNGTTDTTDGRRNTRLSVSVMFCLNPNCTKVDKYTHLPISLVFMEDSTESFVCGIQLNVLCEGRSIFQLTRDACRPISMWLALRIKSTVFFVDMIPDITEGITIEARTVGRVTHMMYVLKIALHIQPLTKSNVFNVQARTPCRYCLVSILRRPIITFNLGVVGSLPGSVNDQKRPVILACPDGAIIIEAGDSVEVTLELMVTIRNPRKGSKLRTVPFKVPGYRTGIEPRSTVVKAYTMYSLHFTSLVRHQFLPEDLLVPFLRFQDEEKNGCTDTYVSEKSDASHYRLACIQYTPVSSPAKMINDDTPTEQQLQLVHIQRICRLEQLLSCVRAGHCIYV</sequence>
<dbReference type="Proteomes" id="UP000008909">
    <property type="component" value="Unassembled WGS sequence"/>
</dbReference>
<accession>G7Y8U8</accession>
<keyword evidence="3" id="KW-1185">Reference proteome</keyword>
<protein>
    <submittedName>
        <fullName evidence="2">Discoidin domain receptor</fullName>
    </submittedName>
</protein>
<evidence type="ECO:0000256" key="1">
    <source>
        <dbReference type="SAM" id="MobiDB-lite"/>
    </source>
</evidence>
<dbReference type="EMBL" id="DF142955">
    <property type="protein sequence ID" value="GAA49383.1"/>
    <property type="molecule type" value="Genomic_DNA"/>
</dbReference>
<organism evidence="2 3">
    <name type="scientific">Clonorchis sinensis</name>
    <name type="common">Chinese liver fluke</name>
    <dbReference type="NCBI Taxonomy" id="79923"/>
    <lineage>
        <taxon>Eukaryota</taxon>
        <taxon>Metazoa</taxon>
        <taxon>Spiralia</taxon>
        <taxon>Lophotrochozoa</taxon>
        <taxon>Platyhelminthes</taxon>
        <taxon>Trematoda</taxon>
        <taxon>Digenea</taxon>
        <taxon>Opisthorchiida</taxon>
        <taxon>Opisthorchiata</taxon>
        <taxon>Opisthorchiidae</taxon>
        <taxon>Clonorchis</taxon>
    </lineage>
</organism>